<dbReference type="Proteomes" id="UP000184028">
    <property type="component" value="Unassembled WGS sequence"/>
</dbReference>
<proteinExistence type="predicted"/>
<evidence type="ECO:0008006" key="3">
    <source>
        <dbReference type="Google" id="ProtNLM"/>
    </source>
</evidence>
<dbReference type="AlphaFoldDB" id="A0A1M7ET66"/>
<dbReference type="EMBL" id="FRBT01000003">
    <property type="protein sequence ID" value="SHL94797.1"/>
    <property type="molecule type" value="Genomic_DNA"/>
</dbReference>
<reference evidence="2" key="1">
    <citation type="submission" date="2016-11" db="EMBL/GenBank/DDBJ databases">
        <authorList>
            <person name="Varghese N."/>
            <person name="Submissions S."/>
        </authorList>
    </citation>
    <scope>NUCLEOTIDE SEQUENCE [LARGE SCALE GENOMIC DNA]</scope>
    <source>
        <strain evidence="2">DSM 24724</strain>
    </source>
</reference>
<sequence>MKEDIVNAKIVYICSYFNGNSIRKSYFARNIALYTKLGYNIIVCWMNKEEDLIIQENIRYINSKIVNASTARNKLLKLFYKSEYREALFSDDDTIILNNAILEKPIGTFDILSYIINLNNRLLDKPIFLSGIFKIKNLRLNNKKMIFFDETLESNQDVDFGYNANHNEIKIKNVFTKDIFNDQQNSVMFSSKEDREKKKEQSIKIIIKKWNNYGKHISPISYNGH</sequence>
<gene>
    <name evidence="1" type="ORF">SAMN05444484_10360</name>
</gene>
<evidence type="ECO:0000313" key="2">
    <source>
        <dbReference type="Proteomes" id="UP000184028"/>
    </source>
</evidence>
<organism evidence="1 2">
    <name type="scientific">Flavobacterium chilense</name>
    <dbReference type="NCBI Taxonomy" id="946677"/>
    <lineage>
        <taxon>Bacteria</taxon>
        <taxon>Pseudomonadati</taxon>
        <taxon>Bacteroidota</taxon>
        <taxon>Flavobacteriia</taxon>
        <taxon>Flavobacteriales</taxon>
        <taxon>Flavobacteriaceae</taxon>
        <taxon>Flavobacterium</taxon>
    </lineage>
</organism>
<keyword evidence="2" id="KW-1185">Reference proteome</keyword>
<accession>A0A1M7ET66</accession>
<evidence type="ECO:0000313" key="1">
    <source>
        <dbReference type="EMBL" id="SHL94797.1"/>
    </source>
</evidence>
<dbReference type="RefSeq" id="WP_068845477.1">
    <property type="nucleotide sequence ID" value="NZ_FRBT01000003.1"/>
</dbReference>
<protein>
    <recommendedName>
        <fullName evidence="3">Glycosyl transferase family 2</fullName>
    </recommendedName>
</protein>
<name>A0A1M7ET66_9FLAO</name>
<dbReference type="STRING" id="946677.SAMN05444484_10360"/>
<dbReference type="OrthoDB" id="9976651at2"/>